<evidence type="ECO:0000313" key="7">
    <source>
        <dbReference type="Proteomes" id="UP001235939"/>
    </source>
</evidence>
<feature type="domain" description="Large ribosomal subunit protein uL23 N-terminal" evidence="5">
    <location>
        <begin position="224"/>
        <end position="274"/>
    </location>
</feature>
<dbReference type="Gene3D" id="3.30.70.330">
    <property type="match status" value="2"/>
</dbReference>
<evidence type="ECO:0000313" key="6">
    <source>
        <dbReference type="EMBL" id="UYV65548.1"/>
    </source>
</evidence>
<evidence type="ECO:0000256" key="3">
    <source>
        <dbReference type="ARBA" id="ARBA00023274"/>
    </source>
</evidence>
<dbReference type="InterPro" id="IPR005633">
    <property type="entry name" value="Ribosomal_uL23_N"/>
</dbReference>
<evidence type="ECO:0000259" key="5">
    <source>
        <dbReference type="Pfam" id="PF03939"/>
    </source>
</evidence>
<dbReference type="InterPro" id="IPR012678">
    <property type="entry name" value="Ribosomal_uL23/eL15/eS24_sf"/>
</dbReference>
<feature type="region of interest" description="Disordered" evidence="4">
    <location>
        <begin position="1"/>
        <end position="25"/>
    </location>
</feature>
<proteinExistence type="inferred from homology"/>
<dbReference type="Pfam" id="PF03939">
    <property type="entry name" value="Ribosomal_L23eN"/>
    <property type="match status" value="2"/>
</dbReference>
<feature type="non-terminal residue" evidence="6">
    <location>
        <position position="1"/>
    </location>
</feature>
<keyword evidence="2" id="KW-0689">Ribosomal protein</keyword>
<evidence type="ECO:0000256" key="2">
    <source>
        <dbReference type="ARBA" id="ARBA00022980"/>
    </source>
</evidence>
<comment type="similarity">
    <text evidence="1">Belongs to the universal ribosomal protein uL23 family.</text>
</comment>
<dbReference type="Proteomes" id="UP001235939">
    <property type="component" value="Chromosome 03"/>
</dbReference>
<evidence type="ECO:0000256" key="4">
    <source>
        <dbReference type="SAM" id="MobiDB-lite"/>
    </source>
</evidence>
<gene>
    <name evidence="6" type="ORF">LAZ67_3004665</name>
</gene>
<feature type="compositionally biased region" description="Basic and acidic residues" evidence="4">
    <location>
        <begin position="1"/>
        <end position="12"/>
    </location>
</feature>
<feature type="region of interest" description="Disordered" evidence="4">
    <location>
        <begin position="191"/>
        <end position="268"/>
    </location>
</feature>
<dbReference type="EMBL" id="CP092865">
    <property type="protein sequence ID" value="UYV65548.1"/>
    <property type="molecule type" value="Genomic_DNA"/>
</dbReference>
<evidence type="ECO:0000256" key="1">
    <source>
        <dbReference type="ARBA" id="ARBA00006700"/>
    </source>
</evidence>
<dbReference type="SUPFAM" id="SSF54189">
    <property type="entry name" value="Ribosomal proteins S24e, L23 and L15e"/>
    <property type="match status" value="2"/>
</dbReference>
<reference evidence="6 7" key="1">
    <citation type="submission" date="2022-01" db="EMBL/GenBank/DDBJ databases">
        <title>A chromosomal length assembly of Cordylochernes scorpioides.</title>
        <authorList>
            <person name="Zeh D."/>
            <person name="Zeh J."/>
        </authorList>
    </citation>
    <scope>NUCLEOTIDE SEQUENCE [LARGE SCALE GENOMIC DNA]</scope>
    <source>
        <strain evidence="6">IN4F17</strain>
        <tissue evidence="6">Whole Body</tissue>
    </source>
</reference>
<keyword evidence="3" id="KW-0687">Ribonucleoprotein</keyword>
<dbReference type="InterPro" id="IPR013025">
    <property type="entry name" value="Ribosomal_uL23-like"/>
</dbReference>
<keyword evidence="7" id="KW-1185">Reference proteome</keyword>
<dbReference type="PANTHER" id="PTHR11620">
    <property type="entry name" value="60S RIBOSOMAL PROTEIN L23A"/>
    <property type="match status" value="1"/>
</dbReference>
<name>A0ABY6KCG4_9ARAC</name>
<organism evidence="6 7">
    <name type="scientific">Cordylochernes scorpioides</name>
    <dbReference type="NCBI Taxonomy" id="51811"/>
    <lineage>
        <taxon>Eukaryota</taxon>
        <taxon>Metazoa</taxon>
        <taxon>Ecdysozoa</taxon>
        <taxon>Arthropoda</taxon>
        <taxon>Chelicerata</taxon>
        <taxon>Arachnida</taxon>
        <taxon>Pseudoscorpiones</taxon>
        <taxon>Cheliferoidea</taxon>
        <taxon>Chernetidae</taxon>
        <taxon>Cordylochernes</taxon>
    </lineage>
</organism>
<sequence length="359" mass="40012">MSIQKKKSEAAAKRKKAKKQAGARAKAIATEKETIGTKEETIATKAKTIATKEKNIATKAKTIATKAKTKILKGVFNLRSQKRRTSVHFRRPKTLCKPRTPKYPRTSMPKSGGNDYHRIIKQIIATEAAMKKIEMDNTLVFLVDKRANKYQIKEAIEKLYKVTAQRVNTLISCYIADFGMAEKPAAAAAAAEPAPAAPAKKERKSSEKKPVKAMSKAKKEANAAKAKASIAKRKVLKGEHSKRSQKRRNSVHFRRPKTLCKSRQPAYPRKSVPKTCNPVWLLAFAGGHKVHSTTKQNGGCRLDQFSIIKHPLTTESAMKKIEDHNTLVFLVDKRANKHQIKAAVAKLYDITVQKINTLI</sequence>
<dbReference type="InterPro" id="IPR012677">
    <property type="entry name" value="Nucleotide-bd_a/b_plait_sf"/>
</dbReference>
<feature type="compositionally biased region" description="Basic residues" evidence="4">
    <location>
        <begin position="243"/>
        <end position="260"/>
    </location>
</feature>
<accession>A0ABY6KCG4</accession>
<dbReference type="Pfam" id="PF00276">
    <property type="entry name" value="Ribosomal_L23"/>
    <property type="match status" value="2"/>
</dbReference>
<protein>
    <submittedName>
        <fullName evidence="6">RPL23A</fullName>
    </submittedName>
</protein>
<feature type="domain" description="Large ribosomal subunit protein uL23 N-terminal" evidence="5">
    <location>
        <begin position="60"/>
        <end position="110"/>
    </location>
</feature>